<reference evidence="1 2" key="1">
    <citation type="submission" date="2019-06" db="EMBL/GenBank/DDBJ databases">
        <title>Whole genome shotgun sequence of Cellulomonas uda NBRC 3747.</title>
        <authorList>
            <person name="Hosoyama A."/>
            <person name="Uohara A."/>
            <person name="Ohji S."/>
            <person name="Ichikawa N."/>
        </authorList>
    </citation>
    <scope>NUCLEOTIDE SEQUENCE [LARGE SCALE GENOMIC DNA]</scope>
    <source>
        <strain evidence="1 2">NBRC 3747</strain>
    </source>
</reference>
<evidence type="ECO:0000313" key="1">
    <source>
        <dbReference type="EMBL" id="GEA82165.1"/>
    </source>
</evidence>
<sequence>MKVRLERAWARAEVVGVDIRAPGVRRVREPGALADAAGLSGQRGWCGANRVPVMITT</sequence>
<dbReference type="EMBL" id="BJLP01000049">
    <property type="protein sequence ID" value="GEA82165.1"/>
    <property type="molecule type" value="Genomic_DNA"/>
</dbReference>
<keyword evidence="2" id="KW-1185">Reference proteome</keyword>
<dbReference type="AlphaFoldDB" id="A0A4Y3KGG9"/>
<accession>A0A4Y3KGG9</accession>
<gene>
    <name evidence="1" type="ORF">CUD01_26090</name>
</gene>
<organism evidence="1 2">
    <name type="scientific">Cellulomonas uda</name>
    <dbReference type="NCBI Taxonomy" id="1714"/>
    <lineage>
        <taxon>Bacteria</taxon>
        <taxon>Bacillati</taxon>
        <taxon>Actinomycetota</taxon>
        <taxon>Actinomycetes</taxon>
        <taxon>Micrococcales</taxon>
        <taxon>Cellulomonadaceae</taxon>
        <taxon>Cellulomonas</taxon>
    </lineage>
</organism>
<name>A0A4Y3KGG9_CELUD</name>
<dbReference type="Proteomes" id="UP000315842">
    <property type="component" value="Unassembled WGS sequence"/>
</dbReference>
<comment type="caution">
    <text evidence="1">The sequence shown here is derived from an EMBL/GenBank/DDBJ whole genome shotgun (WGS) entry which is preliminary data.</text>
</comment>
<proteinExistence type="predicted"/>
<protein>
    <submittedName>
        <fullName evidence="1">Uncharacterized protein</fullName>
    </submittedName>
</protein>
<evidence type="ECO:0000313" key="2">
    <source>
        <dbReference type="Proteomes" id="UP000315842"/>
    </source>
</evidence>